<dbReference type="PANTHER" id="PTHR42905">
    <property type="entry name" value="PHOSPHOENOLPYRUVATE CARBOXYLASE"/>
    <property type="match status" value="1"/>
</dbReference>
<evidence type="ECO:0000313" key="1">
    <source>
        <dbReference type="EMBL" id="MCJ0762097.1"/>
    </source>
</evidence>
<dbReference type="Proteomes" id="UP001139447">
    <property type="component" value="Unassembled WGS sequence"/>
</dbReference>
<name>A0A9X2AN74_9BURK</name>
<evidence type="ECO:0000313" key="2">
    <source>
        <dbReference type="Proteomes" id="UP001139447"/>
    </source>
</evidence>
<accession>A0A9X2AN74</accession>
<protein>
    <submittedName>
        <fullName evidence="1">Oxaloacetate decarboxylase</fullName>
    </submittedName>
</protein>
<dbReference type="GO" id="GO:0016833">
    <property type="term" value="F:oxo-acid-lyase activity"/>
    <property type="evidence" value="ECO:0007669"/>
    <property type="project" value="UniProtKB-ARBA"/>
</dbReference>
<dbReference type="Gene3D" id="3.20.20.60">
    <property type="entry name" value="Phosphoenolpyruvate-binding domains"/>
    <property type="match status" value="1"/>
</dbReference>
<keyword evidence="2" id="KW-1185">Reference proteome</keyword>
<reference evidence="1" key="1">
    <citation type="submission" date="2022-03" db="EMBL/GenBank/DDBJ databases">
        <authorList>
            <person name="Woo C.Y."/>
        </authorList>
    </citation>
    <scope>NUCLEOTIDE SEQUENCE</scope>
    <source>
        <strain evidence="1">CYS-02</strain>
    </source>
</reference>
<dbReference type="CDD" id="cd00377">
    <property type="entry name" value="ICL_PEPM"/>
    <property type="match status" value="1"/>
</dbReference>
<gene>
    <name evidence="1" type="ORF">MMF98_02630</name>
</gene>
<dbReference type="Pfam" id="PF13714">
    <property type="entry name" value="PEP_mutase"/>
    <property type="match status" value="1"/>
</dbReference>
<dbReference type="EMBL" id="JALGBI010000001">
    <property type="protein sequence ID" value="MCJ0762097.1"/>
    <property type="molecule type" value="Genomic_DNA"/>
</dbReference>
<sequence>MQTSTSPQTFRSLVASERPLVLPGAHDALSALLIKQAGFKAYFIGGFPLVGVRYGVPDIGLVALGEISAGVRDIMAVSDLPALVDVDNGYGDVKNVIYSVQAYERMGAQALFFEDQVSPKRCGHIAGKELLSCEDMEARIRAAAENRLNKDTFIIARTDAREVYSMDEALRRGERYARAGADGIFIEAPESVEELARVGEALKGIPLMANMLEGGRTPILRPAELEALGFRIVIYGISLLMRITRTMQLALDDIKSGELKLVGTGVGFEEYKRIVDFPRWAALEDRYAPARNADKSRSTP</sequence>
<comment type="caution">
    <text evidence="1">The sequence shown here is derived from an EMBL/GenBank/DDBJ whole genome shotgun (WGS) entry which is preliminary data.</text>
</comment>
<dbReference type="AlphaFoldDB" id="A0A9X2AN74"/>
<dbReference type="InterPro" id="IPR039556">
    <property type="entry name" value="ICL/PEPM"/>
</dbReference>
<proteinExistence type="predicted"/>
<dbReference type="InterPro" id="IPR040442">
    <property type="entry name" value="Pyrv_kinase-like_dom_sf"/>
</dbReference>
<organism evidence="1 2">
    <name type="scientific">Variovorax terrae</name>
    <dbReference type="NCBI Taxonomy" id="2923278"/>
    <lineage>
        <taxon>Bacteria</taxon>
        <taxon>Pseudomonadati</taxon>
        <taxon>Pseudomonadota</taxon>
        <taxon>Betaproteobacteria</taxon>
        <taxon>Burkholderiales</taxon>
        <taxon>Comamonadaceae</taxon>
        <taxon>Variovorax</taxon>
    </lineage>
</organism>
<dbReference type="InterPro" id="IPR015813">
    <property type="entry name" value="Pyrv/PenolPyrv_kinase-like_dom"/>
</dbReference>
<dbReference type="PANTHER" id="PTHR42905:SF5">
    <property type="entry name" value="CARBOXYVINYL-CARBOXYPHOSPHONATE PHOSPHORYLMUTASE, CHLOROPLASTIC"/>
    <property type="match status" value="1"/>
</dbReference>
<dbReference type="SUPFAM" id="SSF51621">
    <property type="entry name" value="Phosphoenolpyruvate/pyruvate domain"/>
    <property type="match status" value="1"/>
</dbReference>
<dbReference type="RefSeq" id="WP_243304040.1">
    <property type="nucleotide sequence ID" value="NZ_JALGBI010000001.1"/>
</dbReference>